<dbReference type="Gene3D" id="2.40.170.20">
    <property type="entry name" value="TonB-dependent receptor, beta-barrel domain"/>
    <property type="match status" value="1"/>
</dbReference>
<name>A0A2V4S6T6_9PROT</name>
<evidence type="ECO:0000256" key="5">
    <source>
        <dbReference type="ARBA" id="ARBA00022692"/>
    </source>
</evidence>
<evidence type="ECO:0000256" key="2">
    <source>
        <dbReference type="ARBA" id="ARBA00022448"/>
    </source>
</evidence>
<comment type="caution">
    <text evidence="15">The sequence shown here is derived from an EMBL/GenBank/DDBJ whole genome shotgun (WGS) entry which is preliminary data.</text>
</comment>
<evidence type="ECO:0000256" key="1">
    <source>
        <dbReference type="ARBA" id="ARBA00004571"/>
    </source>
</evidence>
<accession>A0A2V4S6T6</accession>
<comment type="similarity">
    <text evidence="11 12">Belongs to the TonB-dependent receptor family.</text>
</comment>
<dbReference type="InterPro" id="IPR036942">
    <property type="entry name" value="Beta-barrel_TonB_sf"/>
</dbReference>
<dbReference type="InterPro" id="IPR000531">
    <property type="entry name" value="Beta-barrel_TonB"/>
</dbReference>
<dbReference type="PANTHER" id="PTHR32552:SF81">
    <property type="entry name" value="TONB-DEPENDENT OUTER MEMBRANE RECEPTOR"/>
    <property type="match status" value="1"/>
</dbReference>
<dbReference type="EMBL" id="NKUB01000002">
    <property type="protein sequence ID" value="PYD70864.1"/>
    <property type="molecule type" value="Genomic_DNA"/>
</dbReference>
<evidence type="ECO:0000256" key="4">
    <source>
        <dbReference type="ARBA" id="ARBA00022496"/>
    </source>
</evidence>
<sequence length="780" mass="86973">MSNIWKVISMYKKSHMLKNRRMALALGGAILPFPNVAYSQTLPAASGPVVHKKNLPHTTHAPSTPRTATPKPRIENVIVTSERRAQSAQNIPSSISVISSKVLENRNINNVFDLQYATPSLQVQPSYGSGQYTYTIRGVGFSGYSSNNSPTVGIYIDEVANPVPFGINGMMFDMQRVEVLRGPQGTLYGRNSTGGAINYITNKPTDTLKGGIAAQYGRFNDTKIDGYISGPITDKLRFRFATETQQGGAWQYNPEARESLGNVSRGAARLLLDYMPSDTLKFEYNLHGSIDRSDANGVHAWTPITSLSKTDPIQVSPDRYATTWGTSPAFAKEIGISPNTTPFSHIDTGGTNLRMEKKLPGFTITDLASYDYMQRNEYDNFDDSSLSLADVSFKTRASVFSNELRFSSNTGGRLHWIAGVYYGHQWLNDRYQSGFTNLYKTDGDVRYSQVVNTISGFGQLTYDITPKLHIVGGFRMEHESRHLDNVYAHYIVNNVITNPNNYVGQRTQSYTLPSAKFSIEYNPIHNDMAYFTFSKGVKSGGFTLYNSNNVAAMTEPFKPENLFSYEIGNKIIIPKYNIRFNADFFYYDYFDRQVQAETVNPNTGGIGIYVNAPRSHEYGGEYEFEWSPIPGLNISQSGAYVTGAYDQFTEVTGAIKGSDGLYTARVENMAGKGISVPHFMANGSVDYTWPIGKYNLNTGMNYSVRTTNWSPNPVDTIAGYTLWGAYMSIAPRQGHWKFEAIGENIFNKQYDVTRGYFVSGDYIGLAGRPATWYVRVRGDF</sequence>
<keyword evidence="5 11" id="KW-0812">Transmembrane</keyword>
<keyword evidence="10 11" id="KW-0998">Cell outer membrane</keyword>
<keyword evidence="8 12" id="KW-0798">TonB box</keyword>
<keyword evidence="9 11" id="KW-0472">Membrane</keyword>
<evidence type="ECO:0000256" key="6">
    <source>
        <dbReference type="ARBA" id="ARBA00023004"/>
    </source>
</evidence>
<dbReference type="PANTHER" id="PTHR32552">
    <property type="entry name" value="FERRICHROME IRON RECEPTOR-RELATED"/>
    <property type="match status" value="1"/>
</dbReference>
<evidence type="ECO:0000256" key="3">
    <source>
        <dbReference type="ARBA" id="ARBA00022452"/>
    </source>
</evidence>
<dbReference type="GO" id="GO:0009279">
    <property type="term" value="C:cell outer membrane"/>
    <property type="evidence" value="ECO:0007669"/>
    <property type="project" value="UniProtKB-SubCell"/>
</dbReference>
<organism evidence="15 16">
    <name type="scientific">Komagataeibacter swingsii</name>
    <dbReference type="NCBI Taxonomy" id="215220"/>
    <lineage>
        <taxon>Bacteria</taxon>
        <taxon>Pseudomonadati</taxon>
        <taxon>Pseudomonadota</taxon>
        <taxon>Alphaproteobacteria</taxon>
        <taxon>Acetobacterales</taxon>
        <taxon>Acetobacteraceae</taxon>
        <taxon>Komagataeibacter</taxon>
    </lineage>
</organism>
<evidence type="ECO:0000256" key="7">
    <source>
        <dbReference type="ARBA" id="ARBA00023065"/>
    </source>
</evidence>
<dbReference type="AlphaFoldDB" id="A0A2V4S6T6"/>
<dbReference type="GO" id="GO:0006826">
    <property type="term" value="P:iron ion transport"/>
    <property type="evidence" value="ECO:0007669"/>
    <property type="project" value="UniProtKB-KW"/>
</dbReference>
<evidence type="ECO:0000256" key="8">
    <source>
        <dbReference type="ARBA" id="ARBA00023077"/>
    </source>
</evidence>
<evidence type="ECO:0000313" key="16">
    <source>
        <dbReference type="Proteomes" id="UP000247371"/>
    </source>
</evidence>
<keyword evidence="7" id="KW-0406">Ion transport</keyword>
<dbReference type="PROSITE" id="PS52016">
    <property type="entry name" value="TONB_DEPENDENT_REC_3"/>
    <property type="match status" value="1"/>
</dbReference>
<proteinExistence type="inferred from homology"/>
<evidence type="ECO:0000256" key="9">
    <source>
        <dbReference type="ARBA" id="ARBA00023136"/>
    </source>
</evidence>
<dbReference type="InterPro" id="IPR012910">
    <property type="entry name" value="Plug_dom"/>
</dbReference>
<evidence type="ECO:0000313" key="15">
    <source>
        <dbReference type="EMBL" id="PYD70864.1"/>
    </source>
</evidence>
<keyword evidence="6" id="KW-0408">Iron</keyword>
<dbReference type="Pfam" id="PF00593">
    <property type="entry name" value="TonB_dep_Rec_b-barrel"/>
    <property type="match status" value="1"/>
</dbReference>
<keyword evidence="2 11" id="KW-0813">Transport</keyword>
<evidence type="ECO:0000259" key="13">
    <source>
        <dbReference type="Pfam" id="PF00593"/>
    </source>
</evidence>
<dbReference type="SUPFAM" id="SSF56935">
    <property type="entry name" value="Porins"/>
    <property type="match status" value="1"/>
</dbReference>
<keyword evidence="4" id="KW-0410">Iron transport</keyword>
<feature type="domain" description="TonB-dependent receptor-like beta-barrel" evidence="13">
    <location>
        <begin position="329"/>
        <end position="740"/>
    </location>
</feature>
<evidence type="ECO:0000259" key="14">
    <source>
        <dbReference type="Pfam" id="PF07715"/>
    </source>
</evidence>
<keyword evidence="15" id="KW-0675">Receptor</keyword>
<evidence type="ECO:0000256" key="10">
    <source>
        <dbReference type="ARBA" id="ARBA00023237"/>
    </source>
</evidence>
<dbReference type="InterPro" id="IPR039426">
    <property type="entry name" value="TonB-dep_rcpt-like"/>
</dbReference>
<comment type="subcellular location">
    <subcellularLocation>
        <location evidence="1 11">Cell outer membrane</location>
        <topology evidence="1 11">Multi-pass membrane protein</topology>
    </subcellularLocation>
</comment>
<gene>
    <name evidence="15" type="ORF">CFR76_02735</name>
</gene>
<keyword evidence="3 11" id="KW-1134">Transmembrane beta strand</keyword>
<protein>
    <submittedName>
        <fullName evidence="15">TonB-dependent receptor</fullName>
    </submittedName>
</protein>
<keyword evidence="16" id="KW-1185">Reference proteome</keyword>
<reference evidence="15 16" key="1">
    <citation type="submission" date="2017-07" db="EMBL/GenBank/DDBJ databases">
        <title>A draft genome sequence of Komagataeibacter swingsii LMG 22125.</title>
        <authorList>
            <person name="Skraban J."/>
            <person name="Cleenwerck I."/>
            <person name="Vandamme P."/>
            <person name="Trcek J."/>
        </authorList>
    </citation>
    <scope>NUCLEOTIDE SEQUENCE [LARGE SCALE GENOMIC DNA]</scope>
    <source>
        <strain evidence="15 16">LMG 22125</strain>
    </source>
</reference>
<feature type="domain" description="TonB-dependent receptor plug" evidence="14">
    <location>
        <begin position="88"/>
        <end position="196"/>
    </location>
</feature>
<dbReference type="Proteomes" id="UP000247371">
    <property type="component" value="Unassembled WGS sequence"/>
</dbReference>
<evidence type="ECO:0000256" key="11">
    <source>
        <dbReference type="PROSITE-ProRule" id="PRU01360"/>
    </source>
</evidence>
<evidence type="ECO:0000256" key="12">
    <source>
        <dbReference type="RuleBase" id="RU003357"/>
    </source>
</evidence>
<dbReference type="Pfam" id="PF07715">
    <property type="entry name" value="Plug"/>
    <property type="match status" value="1"/>
</dbReference>